<keyword evidence="3" id="KW-0067">ATP-binding</keyword>
<dbReference type="Gene3D" id="1.10.8.60">
    <property type="match status" value="1"/>
</dbReference>
<dbReference type="Pfam" id="PF25601">
    <property type="entry name" value="AAA_lid_14"/>
    <property type="match status" value="1"/>
</dbReference>
<keyword evidence="6" id="KW-0804">Transcription</keyword>
<keyword evidence="1 7" id="KW-0597">Phosphoprotein</keyword>
<dbReference type="InterPro" id="IPR002078">
    <property type="entry name" value="Sigma_54_int"/>
</dbReference>
<gene>
    <name evidence="10" type="ORF">A2V92_01060</name>
</gene>
<evidence type="ECO:0000256" key="3">
    <source>
        <dbReference type="ARBA" id="ARBA00022840"/>
    </source>
</evidence>
<dbReference type="PROSITE" id="PS50110">
    <property type="entry name" value="RESPONSE_REGULATORY"/>
    <property type="match status" value="1"/>
</dbReference>
<dbReference type="SMART" id="SM00382">
    <property type="entry name" value="AAA"/>
    <property type="match status" value="1"/>
</dbReference>
<organism evidence="10 11">
    <name type="scientific">Candidatus Muproteobacteria bacterium RBG_16_65_31</name>
    <dbReference type="NCBI Taxonomy" id="1817759"/>
    <lineage>
        <taxon>Bacteria</taxon>
        <taxon>Pseudomonadati</taxon>
        <taxon>Pseudomonadota</taxon>
        <taxon>Candidatus Muproteobacteria</taxon>
    </lineage>
</organism>
<comment type="caution">
    <text evidence="10">The sequence shown here is derived from an EMBL/GenBank/DDBJ whole genome shotgun (WGS) entry which is preliminary data.</text>
</comment>
<dbReference type="GO" id="GO:0005524">
    <property type="term" value="F:ATP binding"/>
    <property type="evidence" value="ECO:0007669"/>
    <property type="project" value="UniProtKB-KW"/>
</dbReference>
<dbReference type="PANTHER" id="PTHR32071">
    <property type="entry name" value="TRANSCRIPTIONAL REGULATORY PROTEIN"/>
    <property type="match status" value="1"/>
</dbReference>
<dbReference type="InterPro" id="IPR001789">
    <property type="entry name" value="Sig_transdc_resp-reg_receiver"/>
</dbReference>
<evidence type="ECO:0000313" key="11">
    <source>
        <dbReference type="Proteomes" id="UP000179344"/>
    </source>
</evidence>
<dbReference type="GO" id="GO:0000160">
    <property type="term" value="P:phosphorelay signal transduction system"/>
    <property type="evidence" value="ECO:0007669"/>
    <property type="project" value="UniProtKB-KW"/>
</dbReference>
<feature type="domain" description="Sigma-54 factor interaction" evidence="8">
    <location>
        <begin position="155"/>
        <end position="372"/>
    </location>
</feature>
<dbReference type="InterPro" id="IPR003593">
    <property type="entry name" value="AAA+_ATPase"/>
</dbReference>
<dbReference type="InterPro" id="IPR002197">
    <property type="entry name" value="HTH_Fis"/>
</dbReference>
<proteinExistence type="predicted"/>
<dbReference type="FunFam" id="3.40.50.2300:FF:000018">
    <property type="entry name" value="DNA-binding transcriptional regulator NtrC"/>
    <property type="match status" value="1"/>
</dbReference>
<evidence type="ECO:0000259" key="9">
    <source>
        <dbReference type="PROSITE" id="PS50110"/>
    </source>
</evidence>
<evidence type="ECO:0000256" key="2">
    <source>
        <dbReference type="ARBA" id="ARBA00022741"/>
    </source>
</evidence>
<dbReference type="SUPFAM" id="SSF52172">
    <property type="entry name" value="CheY-like"/>
    <property type="match status" value="1"/>
</dbReference>
<evidence type="ECO:0000313" key="10">
    <source>
        <dbReference type="EMBL" id="OGI45196.1"/>
    </source>
</evidence>
<dbReference type="SUPFAM" id="SSF46689">
    <property type="entry name" value="Homeodomain-like"/>
    <property type="match status" value="1"/>
</dbReference>
<dbReference type="InterPro" id="IPR058031">
    <property type="entry name" value="AAA_lid_NorR"/>
</dbReference>
<evidence type="ECO:0000259" key="8">
    <source>
        <dbReference type="PROSITE" id="PS50045"/>
    </source>
</evidence>
<dbReference type="GO" id="GO:0043565">
    <property type="term" value="F:sequence-specific DNA binding"/>
    <property type="evidence" value="ECO:0007669"/>
    <property type="project" value="InterPro"/>
</dbReference>
<dbReference type="CDD" id="cd00009">
    <property type="entry name" value="AAA"/>
    <property type="match status" value="1"/>
</dbReference>
<keyword evidence="2" id="KW-0547">Nucleotide-binding</keyword>
<dbReference type="InterPro" id="IPR009057">
    <property type="entry name" value="Homeodomain-like_sf"/>
</dbReference>
<dbReference type="Gene3D" id="3.40.50.2300">
    <property type="match status" value="1"/>
</dbReference>
<feature type="modified residue" description="4-aspartylphosphate" evidence="7">
    <location>
        <position position="67"/>
    </location>
</feature>
<dbReference type="SUPFAM" id="SSF52540">
    <property type="entry name" value="P-loop containing nucleoside triphosphate hydrolases"/>
    <property type="match status" value="1"/>
</dbReference>
<name>A0A1F6TJE7_9PROT</name>
<reference evidence="10 11" key="1">
    <citation type="journal article" date="2016" name="Nat. Commun.">
        <title>Thousands of microbial genomes shed light on interconnected biogeochemical processes in an aquifer system.</title>
        <authorList>
            <person name="Anantharaman K."/>
            <person name="Brown C.T."/>
            <person name="Hug L.A."/>
            <person name="Sharon I."/>
            <person name="Castelle C.J."/>
            <person name="Probst A.J."/>
            <person name="Thomas B.C."/>
            <person name="Singh A."/>
            <person name="Wilkins M.J."/>
            <person name="Karaoz U."/>
            <person name="Brodie E.L."/>
            <person name="Williams K.H."/>
            <person name="Hubbard S.S."/>
            <person name="Banfield J.F."/>
        </authorList>
    </citation>
    <scope>NUCLEOTIDE SEQUENCE [LARGE SCALE GENOMIC DNA]</scope>
</reference>
<accession>A0A1F6TJE7</accession>
<dbReference type="Gene3D" id="3.40.50.300">
    <property type="entry name" value="P-loop containing nucleotide triphosphate hydrolases"/>
    <property type="match status" value="1"/>
</dbReference>
<feature type="domain" description="Response regulatory" evidence="9">
    <location>
        <begin position="18"/>
        <end position="133"/>
    </location>
</feature>
<dbReference type="GO" id="GO:0006355">
    <property type="term" value="P:regulation of DNA-templated transcription"/>
    <property type="evidence" value="ECO:0007669"/>
    <property type="project" value="InterPro"/>
</dbReference>
<evidence type="ECO:0000256" key="6">
    <source>
        <dbReference type="ARBA" id="ARBA00023163"/>
    </source>
</evidence>
<evidence type="ECO:0000256" key="4">
    <source>
        <dbReference type="ARBA" id="ARBA00023012"/>
    </source>
</evidence>
<dbReference type="InterPro" id="IPR027417">
    <property type="entry name" value="P-loop_NTPase"/>
</dbReference>
<dbReference type="CDD" id="cd17550">
    <property type="entry name" value="REC_NtrX-like"/>
    <property type="match status" value="1"/>
</dbReference>
<dbReference type="AlphaFoldDB" id="A0A1F6TJE7"/>
<keyword evidence="5" id="KW-0805">Transcription regulation</keyword>
<evidence type="ECO:0000256" key="7">
    <source>
        <dbReference type="PROSITE-ProRule" id="PRU00169"/>
    </source>
</evidence>
<dbReference type="Pfam" id="PF02954">
    <property type="entry name" value="HTH_8"/>
    <property type="match status" value="1"/>
</dbReference>
<dbReference type="Proteomes" id="UP000179344">
    <property type="component" value="Unassembled WGS sequence"/>
</dbReference>
<dbReference type="PANTHER" id="PTHR32071:SF17">
    <property type="entry name" value="TRANSCRIPTIONAL REGULATOR (NTRC FAMILY)"/>
    <property type="match status" value="1"/>
</dbReference>
<dbReference type="EMBL" id="MFST01000014">
    <property type="protein sequence ID" value="OGI45196.1"/>
    <property type="molecule type" value="Genomic_DNA"/>
</dbReference>
<dbReference type="Gene3D" id="1.10.10.60">
    <property type="entry name" value="Homeodomain-like"/>
    <property type="match status" value="1"/>
</dbReference>
<dbReference type="SMART" id="SM00448">
    <property type="entry name" value="REC"/>
    <property type="match status" value="1"/>
</dbReference>
<evidence type="ECO:0000256" key="1">
    <source>
        <dbReference type="ARBA" id="ARBA00022553"/>
    </source>
</evidence>
<dbReference type="Pfam" id="PF00072">
    <property type="entry name" value="Response_reg"/>
    <property type="match status" value="1"/>
</dbReference>
<evidence type="ECO:0000256" key="5">
    <source>
        <dbReference type="ARBA" id="ARBA00023015"/>
    </source>
</evidence>
<dbReference type="InterPro" id="IPR011006">
    <property type="entry name" value="CheY-like_superfamily"/>
</dbReference>
<dbReference type="Pfam" id="PF00158">
    <property type="entry name" value="Sigma54_activat"/>
    <property type="match status" value="1"/>
</dbReference>
<dbReference type="PROSITE" id="PS50045">
    <property type="entry name" value="SIGMA54_INTERACT_4"/>
    <property type="match status" value="1"/>
</dbReference>
<protein>
    <submittedName>
        <fullName evidence="10">Transcriptional regulator</fullName>
    </submittedName>
</protein>
<keyword evidence="4" id="KW-0902">Two-component regulatory system</keyword>
<sequence>MEQPGGRAADAARAQPGYILVVDDEPDIRRLVQEILEDEHYQVATAENAAAARAAFQQRRPDLILLDIWMPDTDGITLLKEWSRDGMLEAPVVMMSGHGTVETAVEATRLGAYDFIEKPVSMGKLLVTVERALENAHLKRENLHLRRAAEPAGFLIGKSPAMQQLRDHIERIARTDTWVLISGEPGSGRSAAARHLHHRSARRHRPCVEIGPPQDLTAQLFGAEPGGDPGGLEQAHGGTLILNEIGALDLAAQARLLKALEEKRLARAGRAPVELDARLIATTGQDLQRACADGRFREDLFYRLNVVPLRIPPLREHREDVPALTNFYRDWMVDNEQLPYRRFTTGALNALRNHSWPGNTRELRNAVQRLLILNPGEEITEVEAEQALSGRPPAAGGLDPLFDKPLREARDQFERAYLEHHLARTGGNVAEVARLSEIERTHLYRKLKQLGVNPKPLKE</sequence>